<dbReference type="Proteomes" id="UP001161406">
    <property type="component" value="Unassembled WGS sequence"/>
</dbReference>
<accession>A0ABQ5UDI2</accession>
<evidence type="ECO:0000313" key="2">
    <source>
        <dbReference type="Proteomes" id="UP001161406"/>
    </source>
</evidence>
<comment type="caution">
    <text evidence="1">The sequence shown here is derived from an EMBL/GenBank/DDBJ whole genome shotgun (WGS) entry which is preliminary data.</text>
</comment>
<name>A0ABQ5UDI2_9HYPH</name>
<protein>
    <submittedName>
        <fullName evidence="1">Uncharacterized protein</fullName>
    </submittedName>
</protein>
<organism evidence="1 2">
    <name type="scientific">Devosia yakushimensis</name>
    <dbReference type="NCBI Taxonomy" id="470028"/>
    <lineage>
        <taxon>Bacteria</taxon>
        <taxon>Pseudomonadati</taxon>
        <taxon>Pseudomonadota</taxon>
        <taxon>Alphaproteobacteria</taxon>
        <taxon>Hyphomicrobiales</taxon>
        <taxon>Devosiaceae</taxon>
        <taxon>Devosia</taxon>
    </lineage>
</organism>
<gene>
    <name evidence="1" type="ORF">GCM10007913_12050</name>
</gene>
<reference evidence="1" key="1">
    <citation type="journal article" date="2014" name="Int. J. Syst. Evol. Microbiol.">
        <title>Complete genome of a new Firmicutes species belonging to the dominant human colonic microbiota ('Ruminococcus bicirculans') reveals two chromosomes and a selective capacity to utilize plant glucans.</title>
        <authorList>
            <consortium name="NISC Comparative Sequencing Program"/>
            <person name="Wegmann U."/>
            <person name="Louis P."/>
            <person name="Goesmann A."/>
            <person name="Henrissat B."/>
            <person name="Duncan S.H."/>
            <person name="Flint H.J."/>
        </authorList>
    </citation>
    <scope>NUCLEOTIDE SEQUENCE</scope>
    <source>
        <strain evidence="1">NBRC 103855</strain>
    </source>
</reference>
<keyword evidence="2" id="KW-1185">Reference proteome</keyword>
<proteinExistence type="predicted"/>
<reference evidence="1" key="2">
    <citation type="submission" date="2023-01" db="EMBL/GenBank/DDBJ databases">
        <title>Draft genome sequence of Devosia yakushimensis strain NBRC 103855.</title>
        <authorList>
            <person name="Sun Q."/>
            <person name="Mori K."/>
        </authorList>
    </citation>
    <scope>NUCLEOTIDE SEQUENCE</scope>
    <source>
        <strain evidence="1">NBRC 103855</strain>
    </source>
</reference>
<evidence type="ECO:0000313" key="1">
    <source>
        <dbReference type="EMBL" id="GLQ09273.1"/>
    </source>
</evidence>
<dbReference type="EMBL" id="BSNG01000001">
    <property type="protein sequence ID" value="GLQ09273.1"/>
    <property type="molecule type" value="Genomic_DNA"/>
</dbReference>
<sequence>MIEAKTRPCQFGAKCLVQCPECREPRTFFGMPIITDPSVELDVVEVRVDGKTVYVFSPKPKP</sequence>